<dbReference type="PRINTS" id="PR00404">
    <property type="entry name" value="MADSDOMAIN"/>
</dbReference>
<dbReference type="GO" id="GO:0005634">
    <property type="term" value="C:nucleus"/>
    <property type="evidence" value="ECO:0007669"/>
    <property type="project" value="UniProtKB-SubCell"/>
</dbReference>
<keyword evidence="5" id="KW-0539">Nucleus</keyword>
<evidence type="ECO:0000256" key="5">
    <source>
        <dbReference type="ARBA" id="ARBA00023242"/>
    </source>
</evidence>
<proteinExistence type="predicted"/>
<dbReference type="InterPro" id="IPR036879">
    <property type="entry name" value="TF_MADSbox_sf"/>
</dbReference>
<dbReference type="SUPFAM" id="SSF55455">
    <property type="entry name" value="SRF-like"/>
    <property type="match status" value="1"/>
</dbReference>
<evidence type="ECO:0000313" key="7">
    <source>
        <dbReference type="EMBL" id="EOA33477.1"/>
    </source>
</evidence>
<accession>R0GCL4</accession>
<keyword evidence="3" id="KW-0238">DNA-binding</keyword>
<name>R0GCL4_9BRAS</name>
<comment type="subcellular location">
    <subcellularLocation>
        <location evidence="1">Nucleus</location>
    </subcellularLocation>
</comment>
<evidence type="ECO:0000313" key="8">
    <source>
        <dbReference type="Proteomes" id="UP000029121"/>
    </source>
</evidence>
<dbReference type="Proteomes" id="UP000029121">
    <property type="component" value="Unassembled WGS sequence"/>
</dbReference>
<keyword evidence="4" id="KW-0804">Transcription</keyword>
<feature type="non-terminal residue" evidence="7">
    <location>
        <position position="1"/>
    </location>
</feature>
<dbReference type="PANTHER" id="PTHR11945:SF725">
    <property type="entry name" value="AGAMOUS-LIKE 58-RELATED"/>
    <property type="match status" value="1"/>
</dbReference>
<gene>
    <name evidence="7" type="ORF">CARUB_v100214251mg</name>
</gene>
<feature type="domain" description="MADS-box" evidence="6">
    <location>
        <begin position="1"/>
        <end position="58"/>
    </location>
</feature>
<evidence type="ECO:0000256" key="1">
    <source>
        <dbReference type="ARBA" id="ARBA00004123"/>
    </source>
</evidence>
<keyword evidence="8" id="KW-1185">Reference proteome</keyword>
<feature type="non-terminal residue" evidence="7">
    <location>
        <position position="89"/>
    </location>
</feature>
<dbReference type="GO" id="GO:0000978">
    <property type="term" value="F:RNA polymerase II cis-regulatory region sequence-specific DNA binding"/>
    <property type="evidence" value="ECO:0007669"/>
    <property type="project" value="TreeGrafter"/>
</dbReference>
<reference evidence="8" key="1">
    <citation type="journal article" date="2013" name="Nat. Genet.">
        <title>The Capsella rubella genome and the genomic consequences of rapid mating system evolution.</title>
        <authorList>
            <person name="Slotte T."/>
            <person name="Hazzouri K.M."/>
            <person name="Agren J.A."/>
            <person name="Koenig D."/>
            <person name="Maumus F."/>
            <person name="Guo Y.L."/>
            <person name="Steige K."/>
            <person name="Platts A.E."/>
            <person name="Escobar J.S."/>
            <person name="Newman L.K."/>
            <person name="Wang W."/>
            <person name="Mandakova T."/>
            <person name="Vello E."/>
            <person name="Smith L.M."/>
            <person name="Henz S.R."/>
            <person name="Steffen J."/>
            <person name="Takuno S."/>
            <person name="Brandvain Y."/>
            <person name="Coop G."/>
            <person name="Andolfatto P."/>
            <person name="Hu T.T."/>
            <person name="Blanchette M."/>
            <person name="Clark R.M."/>
            <person name="Quesneville H."/>
            <person name="Nordborg M."/>
            <person name="Gaut B.S."/>
            <person name="Lysak M.A."/>
            <person name="Jenkins J."/>
            <person name="Grimwood J."/>
            <person name="Chapman J."/>
            <person name="Prochnik S."/>
            <person name="Shu S."/>
            <person name="Rokhsar D."/>
            <person name="Schmutz J."/>
            <person name="Weigel D."/>
            <person name="Wright S.I."/>
        </authorList>
    </citation>
    <scope>NUCLEOTIDE SEQUENCE [LARGE SCALE GENOMIC DNA]</scope>
    <source>
        <strain evidence="8">cv. Monte Gargano</strain>
    </source>
</reference>
<dbReference type="InterPro" id="IPR002100">
    <property type="entry name" value="TF_MADSbox"/>
</dbReference>
<evidence type="ECO:0000256" key="2">
    <source>
        <dbReference type="ARBA" id="ARBA00023015"/>
    </source>
</evidence>
<dbReference type="Pfam" id="PF00319">
    <property type="entry name" value="SRF-TF"/>
    <property type="match status" value="1"/>
</dbReference>
<evidence type="ECO:0000259" key="6">
    <source>
        <dbReference type="PROSITE" id="PS50066"/>
    </source>
</evidence>
<dbReference type="SMART" id="SM00432">
    <property type="entry name" value="MADS"/>
    <property type="match status" value="1"/>
</dbReference>
<dbReference type="EMBL" id="KB870806">
    <property type="protein sequence ID" value="EOA33477.1"/>
    <property type="molecule type" value="Genomic_DNA"/>
</dbReference>
<sequence>QKIDIKKIEKSKDRLVKLSKRRNGIYTKLCELSVLSGVHIAFLGYTDSGKPFTFGSPSFQAVAERFLNSEASSSSSLQQSIFTVHHKQN</sequence>
<protein>
    <recommendedName>
        <fullName evidence="6">MADS-box domain-containing protein</fullName>
    </recommendedName>
</protein>
<dbReference type="PANTHER" id="PTHR11945">
    <property type="entry name" value="MADS BOX PROTEIN"/>
    <property type="match status" value="1"/>
</dbReference>
<dbReference type="AlphaFoldDB" id="R0GCL4"/>
<dbReference type="Gene3D" id="3.40.1810.10">
    <property type="entry name" value="Transcription factor, MADS-box"/>
    <property type="match status" value="1"/>
</dbReference>
<dbReference type="eggNOG" id="KOG0014">
    <property type="taxonomic scope" value="Eukaryota"/>
</dbReference>
<evidence type="ECO:0000256" key="4">
    <source>
        <dbReference type="ARBA" id="ARBA00023163"/>
    </source>
</evidence>
<dbReference type="GO" id="GO:0000981">
    <property type="term" value="F:DNA-binding transcription factor activity, RNA polymerase II-specific"/>
    <property type="evidence" value="ECO:0007669"/>
    <property type="project" value="TreeGrafter"/>
</dbReference>
<evidence type="ECO:0000256" key="3">
    <source>
        <dbReference type="ARBA" id="ARBA00023125"/>
    </source>
</evidence>
<keyword evidence="2" id="KW-0805">Transcription regulation</keyword>
<dbReference type="PROSITE" id="PS50066">
    <property type="entry name" value="MADS_BOX_2"/>
    <property type="match status" value="1"/>
</dbReference>
<organism evidence="7 8">
    <name type="scientific">Capsella rubella</name>
    <dbReference type="NCBI Taxonomy" id="81985"/>
    <lineage>
        <taxon>Eukaryota</taxon>
        <taxon>Viridiplantae</taxon>
        <taxon>Streptophyta</taxon>
        <taxon>Embryophyta</taxon>
        <taxon>Tracheophyta</taxon>
        <taxon>Spermatophyta</taxon>
        <taxon>Magnoliopsida</taxon>
        <taxon>eudicotyledons</taxon>
        <taxon>Gunneridae</taxon>
        <taxon>Pentapetalae</taxon>
        <taxon>rosids</taxon>
        <taxon>malvids</taxon>
        <taxon>Brassicales</taxon>
        <taxon>Brassicaceae</taxon>
        <taxon>Camelineae</taxon>
        <taxon>Capsella</taxon>
    </lineage>
</organism>
<dbReference type="GO" id="GO:0046983">
    <property type="term" value="F:protein dimerization activity"/>
    <property type="evidence" value="ECO:0007669"/>
    <property type="project" value="InterPro"/>
</dbReference>